<name>A0ABS8BKF2_9NEIS</name>
<protein>
    <submittedName>
        <fullName evidence="1">Uncharacterized protein</fullName>
    </submittedName>
</protein>
<dbReference type="EMBL" id="JAJAWG010000003">
    <property type="protein sequence ID" value="MCB5196200.1"/>
    <property type="molecule type" value="Genomic_DNA"/>
</dbReference>
<organism evidence="1 2">
    <name type="scientific">Deefgea salmonis</name>
    <dbReference type="NCBI Taxonomy" id="2875502"/>
    <lineage>
        <taxon>Bacteria</taxon>
        <taxon>Pseudomonadati</taxon>
        <taxon>Pseudomonadota</taxon>
        <taxon>Betaproteobacteria</taxon>
        <taxon>Neisseriales</taxon>
        <taxon>Chitinibacteraceae</taxon>
        <taxon>Deefgea</taxon>
    </lineage>
</organism>
<keyword evidence="2" id="KW-1185">Reference proteome</keyword>
<comment type="caution">
    <text evidence="1">The sequence shown here is derived from an EMBL/GenBank/DDBJ whole genome shotgun (WGS) entry which is preliminary data.</text>
</comment>
<reference evidence="1 2" key="1">
    <citation type="submission" date="2021-10" db="EMBL/GenBank/DDBJ databases">
        <authorList>
            <person name="Chen M."/>
        </authorList>
    </citation>
    <scope>NUCLEOTIDE SEQUENCE [LARGE SCALE GENOMIC DNA]</scope>
    <source>
        <strain evidence="1 2">H3-26</strain>
    </source>
</reference>
<dbReference type="RefSeq" id="WP_226763967.1">
    <property type="nucleotide sequence ID" value="NZ_JAJAWG010000003.1"/>
</dbReference>
<dbReference type="Proteomes" id="UP001198034">
    <property type="component" value="Unassembled WGS sequence"/>
</dbReference>
<gene>
    <name evidence="1" type="ORF">LG219_07885</name>
</gene>
<proteinExistence type="predicted"/>
<evidence type="ECO:0000313" key="1">
    <source>
        <dbReference type="EMBL" id="MCB5196200.1"/>
    </source>
</evidence>
<accession>A0ABS8BKF2</accession>
<sequence length="111" mass="12654">MNQLNLIAVPNGAFTLEEALQDSTVQQAIQMIKTIEGTTTSKIKAFLAIYQMIDALSQMRQQNIDMSQLHYENFRNSMTMVINVSYDSIMKSFTNHERKMLQELVAKAPAH</sequence>
<evidence type="ECO:0000313" key="2">
    <source>
        <dbReference type="Proteomes" id="UP001198034"/>
    </source>
</evidence>